<dbReference type="SUPFAM" id="SSF55347">
    <property type="entry name" value="Glyceraldehyde-3-phosphate dehydrogenase-like, C-terminal domain"/>
    <property type="match status" value="1"/>
</dbReference>
<dbReference type="GO" id="GO:0000166">
    <property type="term" value="F:nucleotide binding"/>
    <property type="evidence" value="ECO:0007669"/>
    <property type="project" value="InterPro"/>
</dbReference>
<sequence length="419" mass="46073">MFREVYTDNNSPQHLLLLNYFKSTLALSNCHTLLDATRVLTAGERMSNLRAIVVGSGWAAEGHARALQHHEVSIAALCGRTPEPAYALVARLGIPEVRFGWQDAIDTLKPDIVCIATPAAPHLDIATAAMTAGCHVVCEKPLALTATEAHVMFTTAPRMGVRHAYAATGYAHPIYTAARDLILGGAVGQMREIESFIQIRDAERTPYSWVHQLEQGGGMLNNIFPHQLQQLTYVTGAEVVAATGDARPLQARVPFVGDVHDFCQLFMPLTDEQLARAEWREPTVDVAYSVVVKLRFPDASEATALVHLTHGPGRLQPSRLVLHGERGSVALEGDMWTNERLRRFNEGWEEVDVPVGVGDPVQAQWDQFFGAFLDDVRGHPSEPYPTFEDGWVAAEVIGAMREGRWWRCAERIAVADGGS</sequence>
<evidence type="ECO:0000256" key="1">
    <source>
        <dbReference type="ARBA" id="ARBA00023002"/>
    </source>
</evidence>
<dbReference type="Pfam" id="PF22725">
    <property type="entry name" value="GFO_IDH_MocA_C3"/>
    <property type="match status" value="1"/>
</dbReference>
<keyword evidence="1" id="KW-0560">Oxidoreductase</keyword>
<evidence type="ECO:0000313" key="5">
    <source>
        <dbReference type="Proteomes" id="UP000010467"/>
    </source>
</evidence>
<dbReference type="STRING" id="937777.Deipe_0687"/>
<dbReference type="Pfam" id="PF01408">
    <property type="entry name" value="GFO_IDH_MocA"/>
    <property type="match status" value="1"/>
</dbReference>
<dbReference type="Proteomes" id="UP000010467">
    <property type="component" value="Chromosome"/>
</dbReference>
<protein>
    <submittedName>
        <fullName evidence="4">Putative dehydrogenase</fullName>
    </submittedName>
</protein>
<dbReference type="InterPro" id="IPR055170">
    <property type="entry name" value="GFO_IDH_MocA-like_dom"/>
</dbReference>
<reference evidence="5" key="1">
    <citation type="submission" date="2012-03" db="EMBL/GenBank/DDBJ databases">
        <title>Complete sequence of chromosome of Deinococcus peraridilitoris DSM 19664.</title>
        <authorList>
            <person name="Lucas S."/>
            <person name="Copeland A."/>
            <person name="Lapidus A."/>
            <person name="Glavina del Rio T."/>
            <person name="Dalin E."/>
            <person name="Tice H."/>
            <person name="Bruce D."/>
            <person name="Goodwin L."/>
            <person name="Pitluck S."/>
            <person name="Peters L."/>
            <person name="Mikhailova N."/>
            <person name="Lu M."/>
            <person name="Kyrpides N."/>
            <person name="Mavromatis K."/>
            <person name="Ivanova N."/>
            <person name="Brettin T."/>
            <person name="Detter J.C."/>
            <person name="Han C."/>
            <person name="Larimer F."/>
            <person name="Land M."/>
            <person name="Hauser L."/>
            <person name="Markowitz V."/>
            <person name="Cheng J.-F."/>
            <person name="Hugenholtz P."/>
            <person name="Woyke T."/>
            <person name="Wu D."/>
            <person name="Pukall R."/>
            <person name="Steenblock K."/>
            <person name="Brambilla E."/>
            <person name="Klenk H.-P."/>
            <person name="Eisen J.A."/>
        </authorList>
    </citation>
    <scope>NUCLEOTIDE SEQUENCE [LARGE SCALE GENOMIC DNA]</scope>
    <source>
        <strain evidence="5">DSM 19664 / LMG 22246 / CIP 109416 / KR-200</strain>
    </source>
</reference>
<dbReference type="InterPro" id="IPR036291">
    <property type="entry name" value="NAD(P)-bd_dom_sf"/>
</dbReference>
<dbReference type="KEGG" id="dpd:Deipe_0687"/>
<dbReference type="EMBL" id="CP003382">
    <property type="protein sequence ID" value="AFZ66270.1"/>
    <property type="molecule type" value="Genomic_DNA"/>
</dbReference>
<dbReference type="AlphaFoldDB" id="K9ZZS4"/>
<dbReference type="HOGENOM" id="CLU_729294_0_0_0"/>
<dbReference type="SUPFAM" id="SSF51735">
    <property type="entry name" value="NAD(P)-binding Rossmann-fold domains"/>
    <property type="match status" value="1"/>
</dbReference>
<proteinExistence type="predicted"/>
<name>K9ZZS4_DEIPD</name>
<dbReference type="Gene3D" id="3.30.360.10">
    <property type="entry name" value="Dihydrodipicolinate Reductase, domain 2"/>
    <property type="match status" value="1"/>
</dbReference>
<dbReference type="GO" id="GO:0016491">
    <property type="term" value="F:oxidoreductase activity"/>
    <property type="evidence" value="ECO:0007669"/>
    <property type="project" value="UniProtKB-KW"/>
</dbReference>
<accession>K9ZZS4</accession>
<organism evidence="4 5">
    <name type="scientific">Deinococcus peraridilitoris (strain DSM 19664 / LMG 22246 / CIP 109416 / KR-200)</name>
    <dbReference type="NCBI Taxonomy" id="937777"/>
    <lineage>
        <taxon>Bacteria</taxon>
        <taxon>Thermotogati</taxon>
        <taxon>Deinococcota</taxon>
        <taxon>Deinococci</taxon>
        <taxon>Deinococcales</taxon>
        <taxon>Deinococcaceae</taxon>
        <taxon>Deinococcus</taxon>
    </lineage>
</organism>
<dbReference type="Gene3D" id="3.40.50.720">
    <property type="entry name" value="NAD(P)-binding Rossmann-like Domain"/>
    <property type="match status" value="1"/>
</dbReference>
<dbReference type="InterPro" id="IPR050463">
    <property type="entry name" value="Gfo/Idh/MocA_oxidrdct_glycsds"/>
</dbReference>
<dbReference type="InterPro" id="IPR000683">
    <property type="entry name" value="Gfo/Idh/MocA-like_OxRdtase_N"/>
</dbReference>
<dbReference type="eggNOG" id="COG0673">
    <property type="taxonomic scope" value="Bacteria"/>
</dbReference>
<evidence type="ECO:0000313" key="4">
    <source>
        <dbReference type="EMBL" id="AFZ66270.1"/>
    </source>
</evidence>
<evidence type="ECO:0000259" key="2">
    <source>
        <dbReference type="Pfam" id="PF01408"/>
    </source>
</evidence>
<dbReference type="PANTHER" id="PTHR43818:SF11">
    <property type="entry name" value="BCDNA.GH03377"/>
    <property type="match status" value="1"/>
</dbReference>
<feature type="domain" description="Gfo/Idh/MocA-like oxidoreductase N-terminal" evidence="2">
    <location>
        <begin position="50"/>
        <end position="162"/>
    </location>
</feature>
<evidence type="ECO:0000259" key="3">
    <source>
        <dbReference type="Pfam" id="PF22725"/>
    </source>
</evidence>
<dbReference type="PANTHER" id="PTHR43818">
    <property type="entry name" value="BCDNA.GH03377"/>
    <property type="match status" value="1"/>
</dbReference>
<keyword evidence="5" id="KW-1185">Reference proteome</keyword>
<dbReference type="PATRIC" id="fig|937777.3.peg.694"/>
<gene>
    <name evidence="4" type="ordered locus">Deipe_0687</name>
</gene>
<feature type="domain" description="GFO/IDH/MocA-like oxidoreductase" evidence="3">
    <location>
        <begin position="175"/>
        <end position="329"/>
    </location>
</feature>